<evidence type="ECO:0000256" key="5">
    <source>
        <dbReference type="ARBA" id="ARBA00022692"/>
    </source>
</evidence>
<evidence type="ECO:0000313" key="11">
    <source>
        <dbReference type="EMBL" id="CUV11510.1"/>
    </source>
</evidence>
<feature type="transmembrane region" description="Helical" evidence="8">
    <location>
        <begin position="363"/>
        <end position="385"/>
    </location>
</feature>
<dbReference type="EMBL" id="LN899819">
    <property type="protein sequence ID" value="CUV11510.1"/>
    <property type="molecule type" value="Genomic_DNA"/>
</dbReference>
<gene>
    <name evidence="11" type="ORF">RUN39_v1_140082</name>
</gene>
<dbReference type="Pfam" id="PF02366">
    <property type="entry name" value="PMT"/>
    <property type="match status" value="1"/>
</dbReference>
<feature type="transmembrane region" description="Helical" evidence="8">
    <location>
        <begin position="225"/>
        <end position="243"/>
    </location>
</feature>
<keyword evidence="7 8" id="KW-0472">Membrane</keyword>
<accession>A0A0S4TNG5</accession>
<reference evidence="11" key="1">
    <citation type="submission" date="2015-10" db="EMBL/GenBank/DDBJ databases">
        <authorList>
            <person name="Gilbert D.G."/>
        </authorList>
    </citation>
    <scope>NUCLEOTIDE SEQUENCE</scope>
    <source>
        <strain evidence="11">Phyl III-seqv23</strain>
    </source>
</reference>
<dbReference type="InterPro" id="IPR040845">
    <property type="entry name" value="Arnt_C"/>
</dbReference>
<feature type="transmembrane region" description="Helical" evidence="8">
    <location>
        <begin position="274"/>
        <end position="294"/>
    </location>
</feature>
<dbReference type="GO" id="GO:0006493">
    <property type="term" value="P:protein O-linked glycosylation"/>
    <property type="evidence" value="ECO:0007669"/>
    <property type="project" value="InterPro"/>
</dbReference>
<dbReference type="GO" id="GO:0010041">
    <property type="term" value="P:response to iron(III) ion"/>
    <property type="evidence" value="ECO:0007669"/>
    <property type="project" value="TreeGrafter"/>
</dbReference>
<feature type="transmembrane region" description="Helical" evidence="8">
    <location>
        <begin position="338"/>
        <end position="356"/>
    </location>
</feature>
<dbReference type="GO" id="GO:0009103">
    <property type="term" value="P:lipopolysaccharide biosynthetic process"/>
    <property type="evidence" value="ECO:0007669"/>
    <property type="project" value="UniProtKB-ARBA"/>
</dbReference>
<evidence type="ECO:0000256" key="2">
    <source>
        <dbReference type="ARBA" id="ARBA00022475"/>
    </source>
</evidence>
<keyword evidence="5 8" id="KW-0812">Transmembrane</keyword>
<feature type="domain" description="ArnT-like N-terminal" evidence="9">
    <location>
        <begin position="21"/>
        <end position="252"/>
    </location>
</feature>
<evidence type="ECO:0000259" key="9">
    <source>
        <dbReference type="Pfam" id="PF02366"/>
    </source>
</evidence>
<dbReference type="InterPro" id="IPR050297">
    <property type="entry name" value="LipidA_mod_glycosyltrf_83"/>
</dbReference>
<proteinExistence type="predicted"/>
<feature type="transmembrane region" description="Helical" evidence="8">
    <location>
        <begin position="101"/>
        <end position="119"/>
    </location>
</feature>
<dbReference type="GO" id="GO:0005886">
    <property type="term" value="C:plasma membrane"/>
    <property type="evidence" value="ECO:0007669"/>
    <property type="project" value="UniProtKB-SubCell"/>
</dbReference>
<name>A0A0S4TNG5_RALSL</name>
<evidence type="ECO:0000259" key="10">
    <source>
        <dbReference type="Pfam" id="PF18583"/>
    </source>
</evidence>
<keyword evidence="6 8" id="KW-1133">Transmembrane helix</keyword>
<sequence length="568" mass="62697">MDSRFASSGRLARRSPWMALLVVALIAVFAALWTDDLFQRSTLFRPDEGRYAEIPREMVATGDWITPRLNDLKYFEKPPLQYWTTAATFQAFGVQAWGARLWPLLFGLGGIAITAWTLAAYRGRRAAAMGAAILASSLLYLLFGQVITLDMGVGFFLTVGACAFALAQRPGASRGARLGWMLTVWLALAGATLTKGLIGVVLPGLIGVAYLLMTRDWTLPRRMHWLPGLALYLAATVPWFVLVQRRNPEFFDFFFIHEHFQRFLTTEHHRAGKWWYFIAVGAAGLLPWTPLLLAAIGRRIGRVAELFAGTREFDLMRWSIAWAAMIFLFFSASSSKLPGYIVPAFPALAICLALALERLPTRAVAWALGVNLVIAIGLWLAVPMIGAKAGAKMPAAQVALAMPALRDVLAMLAIGTLAALAALRWQRRTLAVIVLALSALFCWDRTINASEIFRDTLSARDVIDQALRADGPIPAETPFYSVETLDQTAIYYLGRPMTLVSGFDELEMGAGLEPDKVIATTADWVRRWTDGPPAYAFMRRATWQKLTDAGVPMRVVAESADKVVVARR</sequence>
<evidence type="ECO:0000256" key="6">
    <source>
        <dbReference type="ARBA" id="ARBA00022989"/>
    </source>
</evidence>
<dbReference type="GO" id="GO:0016763">
    <property type="term" value="F:pentosyltransferase activity"/>
    <property type="evidence" value="ECO:0007669"/>
    <property type="project" value="TreeGrafter"/>
</dbReference>
<keyword evidence="3" id="KW-0328">Glycosyltransferase</keyword>
<keyword evidence="4 11" id="KW-0808">Transferase</keyword>
<feature type="transmembrane region" description="Helical" evidence="8">
    <location>
        <begin position="126"/>
        <end position="143"/>
    </location>
</feature>
<dbReference type="PANTHER" id="PTHR33908:SF3">
    <property type="entry name" value="UNDECAPRENYL PHOSPHATE-ALPHA-4-AMINO-4-DEOXY-L-ARABINOSE ARABINOSYL TRANSFERASE"/>
    <property type="match status" value="1"/>
</dbReference>
<evidence type="ECO:0000256" key="8">
    <source>
        <dbReference type="SAM" id="Phobius"/>
    </source>
</evidence>
<feature type="domain" description="Aminoarabinose transferase C-terminal" evidence="10">
    <location>
        <begin position="473"/>
        <end position="567"/>
    </location>
</feature>
<comment type="subcellular location">
    <subcellularLocation>
        <location evidence="1">Cell membrane</location>
        <topology evidence="1">Multi-pass membrane protein</topology>
    </subcellularLocation>
</comment>
<feature type="transmembrane region" description="Helical" evidence="8">
    <location>
        <begin position="315"/>
        <end position="332"/>
    </location>
</feature>
<feature type="transmembrane region" description="Helical" evidence="8">
    <location>
        <begin position="405"/>
        <end position="423"/>
    </location>
</feature>
<evidence type="ECO:0000256" key="1">
    <source>
        <dbReference type="ARBA" id="ARBA00004651"/>
    </source>
</evidence>
<dbReference type="AlphaFoldDB" id="A0A0S4TNG5"/>
<organism evidence="11">
    <name type="scientific">Ralstonia solanacearum</name>
    <name type="common">Pseudomonas solanacearum</name>
    <dbReference type="NCBI Taxonomy" id="305"/>
    <lineage>
        <taxon>Bacteria</taxon>
        <taxon>Pseudomonadati</taxon>
        <taxon>Pseudomonadota</taxon>
        <taxon>Betaproteobacteria</taxon>
        <taxon>Burkholderiales</taxon>
        <taxon>Burkholderiaceae</taxon>
        <taxon>Ralstonia</taxon>
        <taxon>Ralstonia solanacearum species complex</taxon>
    </lineage>
</organism>
<evidence type="ECO:0000256" key="7">
    <source>
        <dbReference type="ARBA" id="ARBA00023136"/>
    </source>
</evidence>
<dbReference type="GO" id="GO:0000030">
    <property type="term" value="F:mannosyltransferase activity"/>
    <property type="evidence" value="ECO:0007669"/>
    <property type="project" value="InterPro"/>
</dbReference>
<dbReference type="InterPro" id="IPR003342">
    <property type="entry name" value="ArnT-like_N"/>
</dbReference>
<evidence type="ECO:0000256" key="4">
    <source>
        <dbReference type="ARBA" id="ARBA00022679"/>
    </source>
</evidence>
<evidence type="ECO:0000256" key="3">
    <source>
        <dbReference type="ARBA" id="ARBA00022676"/>
    </source>
</evidence>
<dbReference type="PANTHER" id="PTHR33908">
    <property type="entry name" value="MANNOSYLTRANSFERASE YKCB-RELATED"/>
    <property type="match status" value="1"/>
</dbReference>
<feature type="transmembrane region" description="Helical" evidence="8">
    <location>
        <begin position="197"/>
        <end position="213"/>
    </location>
</feature>
<protein>
    <submittedName>
        <fullName evidence="11">Putative undecaprenyl phosphate-alpha-4-amino-4-deoxy-L-arabinose arabinosyl transferase (ArnT)</fullName>
        <ecNumber evidence="11">2.-.-.-</ecNumber>
    </submittedName>
</protein>
<keyword evidence="2" id="KW-1003">Cell membrane</keyword>
<dbReference type="EC" id="2.-.-.-" evidence="11"/>
<dbReference type="Pfam" id="PF18583">
    <property type="entry name" value="Arnt_C"/>
    <property type="match status" value="1"/>
</dbReference>